<feature type="region of interest" description="Disordered" evidence="1">
    <location>
        <begin position="1"/>
        <end position="20"/>
    </location>
</feature>
<dbReference type="EMBL" id="KB446535">
    <property type="protein sequence ID" value="EME50372.1"/>
    <property type="molecule type" value="Genomic_DNA"/>
</dbReference>
<keyword evidence="3" id="KW-1185">Reference proteome</keyword>
<dbReference type="AlphaFoldDB" id="N1Q3U5"/>
<reference evidence="3" key="1">
    <citation type="journal article" date="2012" name="PLoS Genet.">
        <title>The genomes of the fungal plant pathogens Cladosporium fulvum and Dothistroma septosporum reveal adaptation to different hosts and lifestyles but also signatures of common ancestry.</title>
        <authorList>
            <person name="de Wit P.J.G.M."/>
            <person name="van der Burgt A."/>
            <person name="Oekmen B."/>
            <person name="Stergiopoulos I."/>
            <person name="Abd-Elsalam K.A."/>
            <person name="Aerts A.L."/>
            <person name="Bahkali A.H."/>
            <person name="Beenen H.G."/>
            <person name="Chettri P."/>
            <person name="Cox M.P."/>
            <person name="Datema E."/>
            <person name="de Vries R.P."/>
            <person name="Dhillon B."/>
            <person name="Ganley A.R."/>
            <person name="Griffiths S.A."/>
            <person name="Guo Y."/>
            <person name="Hamelin R.C."/>
            <person name="Henrissat B."/>
            <person name="Kabir M.S."/>
            <person name="Jashni M.K."/>
            <person name="Kema G."/>
            <person name="Klaubauf S."/>
            <person name="Lapidus A."/>
            <person name="Levasseur A."/>
            <person name="Lindquist E."/>
            <person name="Mehrabi R."/>
            <person name="Ohm R.A."/>
            <person name="Owen T.J."/>
            <person name="Salamov A."/>
            <person name="Schwelm A."/>
            <person name="Schijlen E."/>
            <person name="Sun H."/>
            <person name="van den Burg H.A."/>
            <person name="van Ham R.C.H.J."/>
            <person name="Zhang S."/>
            <person name="Goodwin S.B."/>
            <person name="Grigoriev I.V."/>
            <person name="Collemare J."/>
            <person name="Bradshaw R.E."/>
        </authorList>
    </citation>
    <scope>NUCLEOTIDE SEQUENCE [LARGE SCALE GENOMIC DNA]</scope>
    <source>
        <strain evidence="3">NZE10 / CBS 128990</strain>
    </source>
</reference>
<protein>
    <submittedName>
        <fullName evidence="2">Uncharacterized protein</fullName>
    </submittedName>
</protein>
<name>N1Q3U5_DOTSN</name>
<evidence type="ECO:0000313" key="2">
    <source>
        <dbReference type="EMBL" id="EME50372.1"/>
    </source>
</evidence>
<feature type="compositionally biased region" description="Acidic residues" evidence="1">
    <location>
        <begin position="1"/>
        <end position="15"/>
    </location>
</feature>
<gene>
    <name evidence="2" type="ORF">DOTSEDRAFT_41457</name>
</gene>
<reference evidence="2 3" key="2">
    <citation type="journal article" date="2012" name="PLoS Pathog.">
        <title>Diverse lifestyles and strategies of plant pathogenesis encoded in the genomes of eighteen Dothideomycetes fungi.</title>
        <authorList>
            <person name="Ohm R.A."/>
            <person name="Feau N."/>
            <person name="Henrissat B."/>
            <person name="Schoch C.L."/>
            <person name="Horwitz B.A."/>
            <person name="Barry K.W."/>
            <person name="Condon B.J."/>
            <person name="Copeland A.C."/>
            <person name="Dhillon B."/>
            <person name="Glaser F."/>
            <person name="Hesse C.N."/>
            <person name="Kosti I."/>
            <person name="LaButti K."/>
            <person name="Lindquist E.A."/>
            <person name="Lucas S."/>
            <person name="Salamov A.A."/>
            <person name="Bradshaw R.E."/>
            <person name="Ciuffetti L."/>
            <person name="Hamelin R.C."/>
            <person name="Kema G.H.J."/>
            <person name="Lawrence C."/>
            <person name="Scott J.A."/>
            <person name="Spatafora J.W."/>
            <person name="Turgeon B.G."/>
            <person name="de Wit P.J.G.M."/>
            <person name="Zhong S."/>
            <person name="Goodwin S.B."/>
            <person name="Grigoriev I.V."/>
        </authorList>
    </citation>
    <scope>NUCLEOTIDE SEQUENCE [LARGE SCALE GENOMIC DNA]</scope>
    <source>
        <strain evidence="3">NZE10 / CBS 128990</strain>
    </source>
</reference>
<accession>N1Q3U5</accession>
<evidence type="ECO:0000313" key="3">
    <source>
        <dbReference type="Proteomes" id="UP000016933"/>
    </source>
</evidence>
<evidence type="ECO:0000256" key="1">
    <source>
        <dbReference type="SAM" id="MobiDB-lite"/>
    </source>
</evidence>
<sequence length="121" mass="13308">MLDDHDEERETESGDDYPSRRFCSSLVHLGKGTISVDLSGKRMSKILAHTLQLLAVILRCDPQKRIHMAFANDQVVASNFSADDRHREPDSNGYNVSPGALGFGQHSTLLFVVAVSPLLGE</sequence>
<proteinExistence type="predicted"/>
<organism evidence="2 3">
    <name type="scientific">Dothistroma septosporum (strain NZE10 / CBS 128990)</name>
    <name type="common">Red band needle blight fungus</name>
    <name type="synonym">Mycosphaerella pini</name>
    <dbReference type="NCBI Taxonomy" id="675120"/>
    <lineage>
        <taxon>Eukaryota</taxon>
        <taxon>Fungi</taxon>
        <taxon>Dikarya</taxon>
        <taxon>Ascomycota</taxon>
        <taxon>Pezizomycotina</taxon>
        <taxon>Dothideomycetes</taxon>
        <taxon>Dothideomycetidae</taxon>
        <taxon>Mycosphaerellales</taxon>
        <taxon>Mycosphaerellaceae</taxon>
        <taxon>Dothistroma</taxon>
    </lineage>
</organism>
<dbReference type="Proteomes" id="UP000016933">
    <property type="component" value="Unassembled WGS sequence"/>
</dbReference>
<dbReference type="HOGENOM" id="CLU_2038004_0_0_1"/>